<comment type="caution">
    <text evidence="10">The sequence shown here is derived from an EMBL/GenBank/DDBJ whole genome shotgun (WGS) entry which is preliminary data.</text>
</comment>
<dbReference type="InterPro" id="IPR036726">
    <property type="entry name" value="GTP1_OBG_dom_sf"/>
</dbReference>
<feature type="binding site" evidence="7">
    <location>
        <begin position="299"/>
        <end position="301"/>
    </location>
    <ligand>
        <name>GTP</name>
        <dbReference type="ChEBI" id="CHEBI:37565"/>
    </ligand>
</feature>
<feature type="binding site" evidence="7">
    <location>
        <position position="189"/>
    </location>
    <ligand>
        <name>Mg(2+)</name>
        <dbReference type="ChEBI" id="CHEBI:18420"/>
    </ligand>
</feature>
<evidence type="ECO:0000256" key="5">
    <source>
        <dbReference type="ARBA" id="ARBA00022842"/>
    </source>
</evidence>
<dbReference type="PANTHER" id="PTHR11702">
    <property type="entry name" value="DEVELOPMENTALLY REGULATED GTP-BINDING PROTEIN-RELATED"/>
    <property type="match status" value="1"/>
</dbReference>
<dbReference type="Pfam" id="PF01926">
    <property type="entry name" value="MMR_HSR1"/>
    <property type="match status" value="1"/>
</dbReference>
<dbReference type="NCBIfam" id="TIGR02729">
    <property type="entry name" value="Obg_CgtA"/>
    <property type="match status" value="1"/>
</dbReference>
<evidence type="ECO:0000313" key="11">
    <source>
        <dbReference type="Proteomes" id="UP000178042"/>
    </source>
</evidence>
<accession>A0A1F6DF57</accession>
<evidence type="ECO:0000256" key="1">
    <source>
        <dbReference type="ARBA" id="ARBA00007699"/>
    </source>
</evidence>
<name>A0A1F6DF57_9BACT</name>
<dbReference type="AlphaFoldDB" id="A0A1F6DF57"/>
<dbReference type="EMBL" id="MFLD01000021">
    <property type="protein sequence ID" value="OGG60069.1"/>
    <property type="molecule type" value="Genomic_DNA"/>
</dbReference>
<dbReference type="FunFam" id="2.70.210.12:FF:000001">
    <property type="entry name" value="GTPase Obg"/>
    <property type="match status" value="1"/>
</dbReference>
<evidence type="ECO:0000256" key="6">
    <source>
        <dbReference type="ARBA" id="ARBA00023134"/>
    </source>
</evidence>
<keyword evidence="3 7" id="KW-0547">Nucleotide-binding</keyword>
<dbReference type="GO" id="GO:0042254">
    <property type="term" value="P:ribosome biogenesis"/>
    <property type="evidence" value="ECO:0007669"/>
    <property type="project" value="UniProtKB-UniRule"/>
</dbReference>
<keyword evidence="7" id="KW-0479">Metal-binding</keyword>
<dbReference type="InterPro" id="IPR014100">
    <property type="entry name" value="GTP-bd_Obg/CgtA"/>
</dbReference>
<dbReference type="HAMAP" id="MF_01454">
    <property type="entry name" value="GTPase_Obg"/>
    <property type="match status" value="1"/>
</dbReference>
<feature type="binding site" evidence="7">
    <location>
        <begin position="204"/>
        <end position="207"/>
    </location>
    <ligand>
        <name>GTP</name>
        <dbReference type="ChEBI" id="CHEBI:37565"/>
    </ligand>
</feature>
<evidence type="ECO:0000259" key="9">
    <source>
        <dbReference type="PROSITE" id="PS51883"/>
    </source>
</evidence>
<sequence>MLIDEITIRLHAGRGGRGAVAFNKVKLSQGPVGGDGGNGGNVYFQGVSNINALMSYASNKEMKAEDGKNGRGRFLDGRRGEDLVLKIPTGTTITNLGTGYKQEMIKVGQRILAAGGGMGGKGNFKYRSAINTTPLQFQEGLAGDVCEYHLELRLIADVGLVGLPNAGKSSLLNELTAAKSKVANYAFTTLEPHLGAYYELIIADIPGLIEGASQGKGLGVKFLKHIERTTTIFHLISAESEDPAQDHEIIRNELEIHNPLLSVKTEYVFLTKTDAVAPRVLKERIATLKKLGLKPVPVSILDVDSLDEVKKILNKIKAEKLKGDSK</sequence>
<dbReference type="Proteomes" id="UP000178042">
    <property type="component" value="Unassembled WGS sequence"/>
</dbReference>
<dbReference type="Gene3D" id="2.70.210.12">
    <property type="entry name" value="GTP1/OBG domain"/>
    <property type="match status" value="1"/>
</dbReference>
<comment type="subunit">
    <text evidence="7">Monomer.</text>
</comment>
<evidence type="ECO:0000259" key="8">
    <source>
        <dbReference type="PROSITE" id="PS51710"/>
    </source>
</evidence>
<dbReference type="GO" id="GO:0005737">
    <property type="term" value="C:cytoplasm"/>
    <property type="evidence" value="ECO:0007669"/>
    <property type="project" value="UniProtKB-SubCell"/>
</dbReference>
<feature type="binding site" evidence="7">
    <location>
        <begin position="271"/>
        <end position="274"/>
    </location>
    <ligand>
        <name>GTP</name>
        <dbReference type="ChEBI" id="CHEBI:37565"/>
    </ligand>
</feature>
<evidence type="ECO:0000256" key="4">
    <source>
        <dbReference type="ARBA" id="ARBA00022801"/>
    </source>
</evidence>
<dbReference type="SUPFAM" id="SSF52540">
    <property type="entry name" value="P-loop containing nucleoside triphosphate hydrolases"/>
    <property type="match status" value="1"/>
</dbReference>
<evidence type="ECO:0000256" key="7">
    <source>
        <dbReference type="HAMAP-Rule" id="MF_01454"/>
    </source>
</evidence>
<dbReference type="InterPro" id="IPR045086">
    <property type="entry name" value="OBG_GTPase"/>
</dbReference>
<feature type="domain" description="Obg" evidence="9">
    <location>
        <begin position="1"/>
        <end position="155"/>
    </location>
</feature>
<dbReference type="EC" id="3.6.5.-" evidence="7"/>
<dbReference type="GO" id="GO:0003924">
    <property type="term" value="F:GTPase activity"/>
    <property type="evidence" value="ECO:0007669"/>
    <property type="project" value="UniProtKB-UniRule"/>
</dbReference>
<proteinExistence type="inferred from homology"/>
<dbReference type="InterPro" id="IPR031167">
    <property type="entry name" value="G_OBG"/>
</dbReference>
<comment type="cofactor">
    <cofactor evidence="7">
        <name>Mg(2+)</name>
        <dbReference type="ChEBI" id="CHEBI:18420"/>
    </cofactor>
</comment>
<protein>
    <recommendedName>
        <fullName evidence="7">GTPase Obg</fullName>
        <ecNumber evidence="7">3.6.5.-</ecNumber>
    </recommendedName>
    <alternativeName>
        <fullName evidence="7">GTP-binding protein Obg</fullName>
    </alternativeName>
</protein>
<keyword evidence="2 7" id="KW-0963">Cytoplasm</keyword>
<reference evidence="10 11" key="1">
    <citation type="journal article" date="2016" name="Nat. Commun.">
        <title>Thousands of microbial genomes shed light on interconnected biogeochemical processes in an aquifer system.</title>
        <authorList>
            <person name="Anantharaman K."/>
            <person name="Brown C.T."/>
            <person name="Hug L.A."/>
            <person name="Sharon I."/>
            <person name="Castelle C.J."/>
            <person name="Probst A.J."/>
            <person name="Thomas B.C."/>
            <person name="Singh A."/>
            <person name="Wilkins M.J."/>
            <person name="Karaoz U."/>
            <person name="Brodie E.L."/>
            <person name="Williams K.H."/>
            <person name="Hubbard S.S."/>
            <person name="Banfield J.F."/>
        </authorList>
    </citation>
    <scope>NUCLEOTIDE SEQUENCE [LARGE SCALE GENOMIC DNA]</scope>
</reference>
<dbReference type="PROSITE" id="PS00905">
    <property type="entry name" value="GTP1_OBG"/>
    <property type="match status" value="1"/>
</dbReference>
<evidence type="ECO:0000256" key="2">
    <source>
        <dbReference type="ARBA" id="ARBA00022490"/>
    </source>
</evidence>
<dbReference type="InterPro" id="IPR006074">
    <property type="entry name" value="GTP1-OBG_CS"/>
</dbReference>
<dbReference type="GO" id="GO:0005525">
    <property type="term" value="F:GTP binding"/>
    <property type="evidence" value="ECO:0007669"/>
    <property type="project" value="UniProtKB-UniRule"/>
</dbReference>
<dbReference type="CDD" id="cd01898">
    <property type="entry name" value="Obg"/>
    <property type="match status" value="1"/>
</dbReference>
<dbReference type="PROSITE" id="PS51883">
    <property type="entry name" value="OBG"/>
    <property type="match status" value="1"/>
</dbReference>
<dbReference type="GO" id="GO:0000287">
    <property type="term" value="F:magnesium ion binding"/>
    <property type="evidence" value="ECO:0007669"/>
    <property type="project" value="InterPro"/>
</dbReference>
<comment type="function">
    <text evidence="7">An essential GTPase which binds GTP, GDP and possibly (p)ppGpp with moderate affinity, with high nucleotide exchange rates and a fairly low GTP hydrolysis rate. Plays a role in control of the cell cycle, stress response, ribosome biogenesis and in those bacteria that undergo differentiation, in morphogenesis control.</text>
</comment>
<evidence type="ECO:0000313" key="10">
    <source>
        <dbReference type="EMBL" id="OGG60069.1"/>
    </source>
</evidence>
<feature type="domain" description="OBG-type G" evidence="8">
    <location>
        <begin position="156"/>
        <end position="326"/>
    </location>
</feature>
<dbReference type="InterPro" id="IPR027417">
    <property type="entry name" value="P-loop_NTPase"/>
</dbReference>
<dbReference type="NCBIfam" id="NF008956">
    <property type="entry name" value="PRK12299.1"/>
    <property type="match status" value="1"/>
</dbReference>
<keyword evidence="6 7" id="KW-0342">GTP-binding</keyword>
<comment type="subcellular location">
    <subcellularLocation>
        <location evidence="7">Cytoplasm</location>
    </subcellularLocation>
</comment>
<organism evidence="10 11">
    <name type="scientific">Candidatus Kaiserbacteria bacterium RIFCSPHIGHO2_02_FULL_49_16</name>
    <dbReference type="NCBI Taxonomy" id="1798490"/>
    <lineage>
        <taxon>Bacteria</taxon>
        <taxon>Candidatus Kaiseribacteriota</taxon>
    </lineage>
</organism>
<dbReference type="InterPro" id="IPR006073">
    <property type="entry name" value="GTP-bd"/>
</dbReference>
<keyword evidence="4 7" id="KW-0378">Hydrolase</keyword>
<gene>
    <name evidence="7" type="primary">obg</name>
    <name evidence="10" type="ORF">A3C86_03270</name>
</gene>
<evidence type="ECO:0000256" key="3">
    <source>
        <dbReference type="ARBA" id="ARBA00022741"/>
    </source>
</evidence>
<dbReference type="PIRSF" id="PIRSF002401">
    <property type="entry name" value="GTP_bd_Obg/CgtA"/>
    <property type="match status" value="1"/>
</dbReference>
<dbReference type="PROSITE" id="PS51710">
    <property type="entry name" value="G_OBG"/>
    <property type="match status" value="1"/>
</dbReference>
<dbReference type="PANTHER" id="PTHR11702:SF31">
    <property type="entry name" value="MITOCHONDRIAL RIBOSOME-ASSOCIATED GTPASE 2"/>
    <property type="match status" value="1"/>
</dbReference>
<dbReference type="Gene3D" id="3.40.50.300">
    <property type="entry name" value="P-loop containing nucleotide triphosphate hydrolases"/>
    <property type="match status" value="1"/>
</dbReference>
<comment type="similarity">
    <text evidence="1 7">Belongs to the TRAFAC class OBG-HflX-like GTPase superfamily. OBG GTPase family.</text>
</comment>
<dbReference type="PRINTS" id="PR00326">
    <property type="entry name" value="GTP1OBG"/>
</dbReference>
<dbReference type="Pfam" id="PF01018">
    <property type="entry name" value="GTP1_OBG"/>
    <property type="match status" value="1"/>
</dbReference>
<feature type="binding site" evidence="7">
    <location>
        <begin position="162"/>
        <end position="169"/>
    </location>
    <ligand>
        <name>GTP</name>
        <dbReference type="ChEBI" id="CHEBI:37565"/>
    </ligand>
</feature>
<dbReference type="SUPFAM" id="SSF82051">
    <property type="entry name" value="Obg GTP-binding protein N-terminal domain"/>
    <property type="match status" value="1"/>
</dbReference>
<feature type="binding site" evidence="7">
    <location>
        <begin position="187"/>
        <end position="191"/>
    </location>
    <ligand>
        <name>GTP</name>
        <dbReference type="ChEBI" id="CHEBI:37565"/>
    </ligand>
</feature>
<dbReference type="InterPro" id="IPR006169">
    <property type="entry name" value="GTP1_OBG_dom"/>
</dbReference>
<feature type="binding site" evidence="7">
    <location>
        <position position="169"/>
    </location>
    <ligand>
        <name>Mg(2+)</name>
        <dbReference type="ChEBI" id="CHEBI:18420"/>
    </ligand>
</feature>
<keyword evidence="5 7" id="KW-0460">Magnesium</keyword>